<dbReference type="PANTHER" id="PTHR43658">
    <property type="entry name" value="SHORT-CHAIN DEHYDROGENASE/REDUCTASE"/>
    <property type="match status" value="1"/>
</dbReference>
<gene>
    <name evidence="4" type="ORF">SteCoe_14613</name>
</gene>
<comment type="similarity">
    <text evidence="1 3">Belongs to the short-chain dehydrogenases/reductases (SDR) family.</text>
</comment>
<evidence type="ECO:0000313" key="4">
    <source>
        <dbReference type="EMBL" id="OMJ84269.1"/>
    </source>
</evidence>
<dbReference type="Proteomes" id="UP000187209">
    <property type="component" value="Unassembled WGS sequence"/>
</dbReference>
<dbReference type="AlphaFoldDB" id="A0A1R2C5K7"/>
<evidence type="ECO:0000256" key="2">
    <source>
        <dbReference type="ARBA" id="ARBA00023002"/>
    </source>
</evidence>
<dbReference type="Gene3D" id="3.40.50.720">
    <property type="entry name" value="NAD(P)-binding Rossmann-like Domain"/>
    <property type="match status" value="1"/>
</dbReference>
<keyword evidence="5" id="KW-1185">Reference proteome</keyword>
<dbReference type="PRINTS" id="PR00080">
    <property type="entry name" value="SDRFAMILY"/>
</dbReference>
<dbReference type="InterPro" id="IPR036291">
    <property type="entry name" value="NAD(P)-bd_dom_sf"/>
</dbReference>
<name>A0A1R2C5K7_9CILI</name>
<proteinExistence type="inferred from homology"/>
<dbReference type="GO" id="GO:0016491">
    <property type="term" value="F:oxidoreductase activity"/>
    <property type="evidence" value="ECO:0007669"/>
    <property type="project" value="UniProtKB-KW"/>
</dbReference>
<dbReference type="EMBL" id="MPUH01000274">
    <property type="protein sequence ID" value="OMJ84269.1"/>
    <property type="molecule type" value="Genomic_DNA"/>
</dbReference>
<evidence type="ECO:0000256" key="1">
    <source>
        <dbReference type="ARBA" id="ARBA00006484"/>
    </source>
</evidence>
<keyword evidence="2" id="KW-0560">Oxidoreductase</keyword>
<evidence type="ECO:0000313" key="5">
    <source>
        <dbReference type="Proteomes" id="UP000187209"/>
    </source>
</evidence>
<dbReference type="InterPro" id="IPR020904">
    <property type="entry name" value="Sc_DH/Rdtase_CS"/>
</dbReference>
<evidence type="ECO:0000256" key="3">
    <source>
        <dbReference type="RuleBase" id="RU000363"/>
    </source>
</evidence>
<dbReference type="Pfam" id="PF00106">
    <property type="entry name" value="adh_short"/>
    <property type="match status" value="1"/>
</dbReference>
<reference evidence="4 5" key="1">
    <citation type="submission" date="2016-11" db="EMBL/GenBank/DDBJ databases">
        <title>The macronuclear genome of Stentor coeruleus: a giant cell with tiny introns.</title>
        <authorList>
            <person name="Slabodnick M."/>
            <person name="Ruby J.G."/>
            <person name="Reiff S.B."/>
            <person name="Swart E.C."/>
            <person name="Gosai S."/>
            <person name="Prabakaran S."/>
            <person name="Witkowska E."/>
            <person name="Larue G.E."/>
            <person name="Fisher S."/>
            <person name="Freeman R.M."/>
            <person name="Gunawardena J."/>
            <person name="Chu W."/>
            <person name="Stover N.A."/>
            <person name="Gregory B.D."/>
            <person name="Nowacki M."/>
            <person name="Derisi J."/>
            <person name="Roy S.W."/>
            <person name="Marshall W.F."/>
            <person name="Sood P."/>
        </authorList>
    </citation>
    <scope>NUCLEOTIDE SEQUENCE [LARGE SCALE GENOMIC DNA]</scope>
    <source>
        <strain evidence="4">WM001</strain>
    </source>
</reference>
<evidence type="ECO:0008006" key="6">
    <source>
        <dbReference type="Google" id="ProtNLM"/>
    </source>
</evidence>
<dbReference type="PANTHER" id="PTHR43658:SF8">
    <property type="entry name" value="17-BETA-HYDROXYSTEROID DEHYDROGENASE 14-RELATED"/>
    <property type="match status" value="1"/>
</dbReference>
<dbReference type="FunFam" id="3.40.50.720:FF:000173">
    <property type="entry name" value="3-oxoacyl-[acyl-carrier protein] reductase"/>
    <property type="match status" value="1"/>
</dbReference>
<accession>A0A1R2C5K7</accession>
<comment type="caution">
    <text evidence="4">The sequence shown here is derived from an EMBL/GenBank/DDBJ whole genome shotgun (WGS) entry which is preliminary data.</text>
</comment>
<organism evidence="4 5">
    <name type="scientific">Stentor coeruleus</name>
    <dbReference type="NCBI Taxonomy" id="5963"/>
    <lineage>
        <taxon>Eukaryota</taxon>
        <taxon>Sar</taxon>
        <taxon>Alveolata</taxon>
        <taxon>Ciliophora</taxon>
        <taxon>Postciliodesmatophora</taxon>
        <taxon>Heterotrichea</taxon>
        <taxon>Heterotrichida</taxon>
        <taxon>Stentoridae</taxon>
        <taxon>Stentor</taxon>
    </lineage>
</organism>
<protein>
    <recommendedName>
        <fullName evidence="6">3-hydroxyacyl-CoA dehydrogenase</fullName>
    </recommendedName>
</protein>
<dbReference type="PROSITE" id="PS00061">
    <property type="entry name" value="ADH_SHORT"/>
    <property type="match status" value="1"/>
</dbReference>
<dbReference type="PRINTS" id="PR00081">
    <property type="entry name" value="GDHRDH"/>
</dbReference>
<dbReference type="OrthoDB" id="1274115at2759"/>
<dbReference type="InterPro" id="IPR002347">
    <property type="entry name" value="SDR_fam"/>
</dbReference>
<dbReference type="SUPFAM" id="SSF51735">
    <property type="entry name" value="NAD(P)-binding Rossmann-fold domains"/>
    <property type="match status" value="1"/>
</dbReference>
<sequence length="254" mass="26996">MKILDSVSVVTGGASGLGESVVRLFHSLGGKIAIWDMNAEQGQQIVKELGGNVIFCQVDVASEASVKSAIDSTLKVFGQIHILLNCAGIILGQRTITSKSSHSLADFERVIKVNLVGTFNTSRLVAKQMSSQTEIDKERGVIVHVSSIAGYEGQRGQAAYGSSKGGILGLTLPMARDLASYGIRVNSVAPGLFGGTRMSDKIDKKVVEGMAKDVPLKRFGSPPEFAHTCKFLVENTYMTGSVVRVDGGLRLPNL</sequence>